<accession>A0A7W5DRR2</accession>
<dbReference type="RefSeq" id="WP_183413302.1">
    <property type="nucleotide sequence ID" value="NZ_JACHYB010000001.1"/>
</dbReference>
<gene>
    <name evidence="1" type="ORF">FHX64_001708</name>
</gene>
<dbReference type="Proteomes" id="UP000544222">
    <property type="component" value="Unassembled WGS sequence"/>
</dbReference>
<organism evidence="1 2">
    <name type="scientific">Microbacter margulisiae</name>
    <dbReference type="NCBI Taxonomy" id="1350067"/>
    <lineage>
        <taxon>Bacteria</taxon>
        <taxon>Pseudomonadati</taxon>
        <taxon>Bacteroidota</taxon>
        <taxon>Bacteroidia</taxon>
        <taxon>Bacteroidales</taxon>
        <taxon>Porphyromonadaceae</taxon>
        <taxon>Microbacter</taxon>
    </lineage>
</organism>
<evidence type="ECO:0000313" key="1">
    <source>
        <dbReference type="EMBL" id="MBB3187545.1"/>
    </source>
</evidence>
<dbReference type="AlphaFoldDB" id="A0A7W5DRR2"/>
<proteinExistence type="predicted"/>
<evidence type="ECO:0000313" key="2">
    <source>
        <dbReference type="Proteomes" id="UP000544222"/>
    </source>
</evidence>
<keyword evidence="2" id="KW-1185">Reference proteome</keyword>
<sequence>MGLQIVRKALIHSFWLGCGVLLLGCNSNALYNHFHSLPSTGWSKDSIVYFVVPVHDTTAQYNVIVNLRHQSSYPYQNFWMFIDEQSPKGIVSKDTVECYLADDRGKWLGSGFSVYSMPVLIAHNKRFKSHGNYIFTIRQGMRDDALPGIDAIGLEIDK</sequence>
<dbReference type="PROSITE" id="PS51257">
    <property type="entry name" value="PROKAR_LIPOPROTEIN"/>
    <property type="match status" value="1"/>
</dbReference>
<name>A0A7W5DRR2_9PORP</name>
<dbReference type="InterPro" id="IPR020018">
    <property type="entry name" value="Motility-assoc_lipoprot_GldH"/>
</dbReference>
<keyword evidence="1" id="KW-0449">Lipoprotein</keyword>
<protein>
    <submittedName>
        <fullName evidence="1">Gliding motility-associated lipoprotein GldH</fullName>
    </submittedName>
</protein>
<reference evidence="1 2" key="1">
    <citation type="submission" date="2020-08" db="EMBL/GenBank/DDBJ databases">
        <title>Genomic Encyclopedia of Type Strains, Phase IV (KMG-IV): sequencing the most valuable type-strain genomes for metagenomic binning, comparative biology and taxonomic classification.</title>
        <authorList>
            <person name="Goeker M."/>
        </authorList>
    </citation>
    <scope>NUCLEOTIDE SEQUENCE [LARGE SCALE GENOMIC DNA]</scope>
    <source>
        <strain evidence="1 2">DSM 27471</strain>
    </source>
</reference>
<comment type="caution">
    <text evidence="1">The sequence shown here is derived from an EMBL/GenBank/DDBJ whole genome shotgun (WGS) entry which is preliminary data.</text>
</comment>
<dbReference type="NCBIfam" id="TIGR03511">
    <property type="entry name" value="GldH_lipo"/>
    <property type="match status" value="1"/>
</dbReference>
<dbReference type="Pfam" id="PF14109">
    <property type="entry name" value="GldH_lipo"/>
    <property type="match status" value="1"/>
</dbReference>
<dbReference type="EMBL" id="JACHYB010000001">
    <property type="protein sequence ID" value="MBB3187545.1"/>
    <property type="molecule type" value="Genomic_DNA"/>
</dbReference>